<feature type="transmembrane region" description="Helical" evidence="6">
    <location>
        <begin position="153"/>
        <end position="176"/>
    </location>
</feature>
<name>A0A0D0ITE9_9MICO</name>
<dbReference type="AlphaFoldDB" id="A0A0D0ITE9"/>
<dbReference type="PANTHER" id="PTHR35007:SF4">
    <property type="entry name" value="CONSERVED TRANSMEMBRANE PROTEIN-RELATED"/>
    <property type="match status" value="1"/>
</dbReference>
<dbReference type="Pfam" id="PF00482">
    <property type="entry name" value="T2SSF"/>
    <property type="match status" value="2"/>
</dbReference>
<accession>A0A0D0ITE9</accession>
<gene>
    <name evidence="8" type="ORF">SD72_07555</name>
</gene>
<keyword evidence="4 6" id="KW-1133">Transmembrane helix</keyword>
<evidence type="ECO:0000256" key="5">
    <source>
        <dbReference type="ARBA" id="ARBA00023136"/>
    </source>
</evidence>
<keyword evidence="9" id="KW-1185">Reference proteome</keyword>
<sequence length="312" mass="32246">MRWPWGSAAQSRDTGDEESVAALAAARCASLLQGGMSPTRAAASLATDIPSAETAALAEQVRSGESVGTAFESIDDAQWRVLGAAWQLAERSGAPFAPALERIAAALRSITEVARRRDVLLAGPRATVRLVAWLPLVAVGVGFLLGFDPLPVFLTPLGACLLAVGLLLQGAGARWTRALTDRVQRKDHVAGLECELVWIALAGGAPPGRALRSVADAVSGCGAEWIQLDSLRSGTPLGSAMATAMDAGAPASSLLRDTAGELRARAQATIEREAERLGVRILVPLACCVLPAFIALGVVPVIVTLLGDVLPG</sequence>
<reference evidence="8 9" key="1">
    <citation type="submission" date="2015-01" db="EMBL/GenBank/DDBJ databases">
        <title>Draft genome sequence of Leucobacter komagatae strain VKM ST2845.</title>
        <authorList>
            <person name="Karlyshev A.V."/>
            <person name="Kudryashova E.B."/>
        </authorList>
    </citation>
    <scope>NUCLEOTIDE SEQUENCE [LARGE SCALE GENOMIC DNA]</scope>
    <source>
        <strain evidence="8 9">VKM ST2845</strain>
    </source>
</reference>
<evidence type="ECO:0000313" key="9">
    <source>
        <dbReference type="Proteomes" id="UP000032120"/>
    </source>
</evidence>
<evidence type="ECO:0000256" key="2">
    <source>
        <dbReference type="ARBA" id="ARBA00022475"/>
    </source>
</evidence>
<feature type="transmembrane region" description="Helical" evidence="6">
    <location>
        <begin position="281"/>
        <end position="306"/>
    </location>
</feature>
<dbReference type="InterPro" id="IPR018076">
    <property type="entry name" value="T2SS_GspF_dom"/>
</dbReference>
<comment type="subcellular location">
    <subcellularLocation>
        <location evidence="1">Cell membrane</location>
        <topology evidence="1">Multi-pass membrane protein</topology>
    </subcellularLocation>
</comment>
<dbReference type="GO" id="GO:0005886">
    <property type="term" value="C:plasma membrane"/>
    <property type="evidence" value="ECO:0007669"/>
    <property type="project" value="UniProtKB-SubCell"/>
</dbReference>
<feature type="domain" description="Type II secretion system protein GspF" evidence="7">
    <location>
        <begin position="235"/>
        <end position="297"/>
    </location>
</feature>
<dbReference type="EMBL" id="JXSQ01000007">
    <property type="protein sequence ID" value="KIP52788.1"/>
    <property type="molecule type" value="Genomic_DNA"/>
</dbReference>
<evidence type="ECO:0000313" key="8">
    <source>
        <dbReference type="EMBL" id="KIP52788.1"/>
    </source>
</evidence>
<organism evidence="8 9">
    <name type="scientific">Leucobacter komagatae</name>
    <dbReference type="NCBI Taxonomy" id="55969"/>
    <lineage>
        <taxon>Bacteria</taxon>
        <taxon>Bacillati</taxon>
        <taxon>Actinomycetota</taxon>
        <taxon>Actinomycetes</taxon>
        <taxon>Micrococcales</taxon>
        <taxon>Microbacteriaceae</taxon>
        <taxon>Leucobacter</taxon>
    </lineage>
</organism>
<feature type="transmembrane region" description="Helical" evidence="6">
    <location>
        <begin position="126"/>
        <end position="147"/>
    </location>
</feature>
<feature type="domain" description="Type II secretion system protein GspF" evidence="7">
    <location>
        <begin position="27"/>
        <end position="141"/>
    </location>
</feature>
<dbReference type="PANTHER" id="PTHR35007">
    <property type="entry name" value="INTEGRAL MEMBRANE PROTEIN-RELATED"/>
    <property type="match status" value="1"/>
</dbReference>
<keyword evidence="3 6" id="KW-0812">Transmembrane</keyword>
<keyword evidence="2" id="KW-1003">Cell membrane</keyword>
<evidence type="ECO:0000256" key="3">
    <source>
        <dbReference type="ARBA" id="ARBA00022692"/>
    </source>
</evidence>
<proteinExistence type="predicted"/>
<evidence type="ECO:0000259" key="7">
    <source>
        <dbReference type="Pfam" id="PF00482"/>
    </source>
</evidence>
<protein>
    <recommendedName>
        <fullName evidence="7">Type II secretion system protein GspF domain-containing protein</fullName>
    </recommendedName>
</protein>
<dbReference type="Proteomes" id="UP000032120">
    <property type="component" value="Unassembled WGS sequence"/>
</dbReference>
<evidence type="ECO:0000256" key="6">
    <source>
        <dbReference type="SAM" id="Phobius"/>
    </source>
</evidence>
<keyword evidence="5 6" id="KW-0472">Membrane</keyword>
<evidence type="ECO:0000256" key="1">
    <source>
        <dbReference type="ARBA" id="ARBA00004651"/>
    </source>
</evidence>
<comment type="caution">
    <text evidence="8">The sequence shown here is derived from an EMBL/GenBank/DDBJ whole genome shotgun (WGS) entry which is preliminary data.</text>
</comment>
<dbReference type="RefSeq" id="WP_042543813.1">
    <property type="nucleotide sequence ID" value="NZ_JXSQ01000007.1"/>
</dbReference>
<evidence type="ECO:0000256" key="4">
    <source>
        <dbReference type="ARBA" id="ARBA00022989"/>
    </source>
</evidence>